<keyword evidence="1" id="KW-0560">Oxidoreductase</keyword>
<feature type="domain" description="NADH-quinone oxidoreductase subunit D" evidence="3">
    <location>
        <begin position="288"/>
        <end position="360"/>
    </location>
</feature>
<sequence length="360" mass="40693">MARTVIPFGPQHPVLPEPIHLKLVVEDEIVKEAIPALGYVHRGLEMLVAKRDYHQMIQVCERVCGICSMIHAVCYSQTIEEMMGIEVPKRAEILRVIWSELHRMHSHLLWLGLFADAFGFEALFMQIWKIRERIMDINEATAGNRVIVSVNVIGGVRADLSQEQRDWIESELRIIEKELKEIQSTMLNDYTVKSRTVGKGVLTYEQAWELGAAGPTLRGSGVKSDMRMLKYGGYRHLDFEPVVETSGDSWARGAVRFREVLQSIDLVRQAIAKVPRGDRDLAAKVKGNPEGEGFMRVEQPRGECVYYIKASGKKNLDRMRIRTPTFANVPPLLAMVPNCELADVPVIVLSIDPCISCTER</sequence>
<feature type="binding site" evidence="2">
    <location>
        <position position="67"/>
    </location>
    <ligand>
        <name>Ni(2+)</name>
        <dbReference type="ChEBI" id="CHEBI:49786"/>
    </ligand>
</feature>
<organism evidence="4 5">
    <name type="scientific">Paucidesulfovibrio gracilis DSM 16080</name>
    <dbReference type="NCBI Taxonomy" id="1121449"/>
    <lineage>
        <taxon>Bacteria</taxon>
        <taxon>Pseudomonadati</taxon>
        <taxon>Thermodesulfobacteriota</taxon>
        <taxon>Desulfovibrionia</taxon>
        <taxon>Desulfovibrionales</taxon>
        <taxon>Desulfovibrionaceae</taxon>
        <taxon>Paucidesulfovibrio</taxon>
    </lineage>
</organism>
<dbReference type="InterPro" id="IPR001501">
    <property type="entry name" value="Ni-dep_hyd_lsu"/>
</dbReference>
<dbReference type="EMBL" id="FUYC01000002">
    <property type="protein sequence ID" value="SKA74265.1"/>
    <property type="molecule type" value="Genomic_DNA"/>
</dbReference>
<evidence type="ECO:0000259" key="3">
    <source>
        <dbReference type="Pfam" id="PF00346"/>
    </source>
</evidence>
<dbReference type="PROSITE" id="PS00507">
    <property type="entry name" value="NI_HGENASE_L_1"/>
    <property type="match status" value="1"/>
</dbReference>
<evidence type="ECO:0000256" key="1">
    <source>
        <dbReference type="ARBA" id="ARBA00023002"/>
    </source>
</evidence>
<gene>
    <name evidence="4" type="ORF">SAMN02745704_00627</name>
</gene>
<comment type="cofactor">
    <cofactor evidence="2">
        <name>Ni(2+)</name>
        <dbReference type="ChEBI" id="CHEBI:49786"/>
    </cofactor>
</comment>
<dbReference type="SUPFAM" id="SSF56762">
    <property type="entry name" value="HydB/Nqo4-like"/>
    <property type="match status" value="1"/>
</dbReference>
<evidence type="ECO:0000313" key="4">
    <source>
        <dbReference type="EMBL" id="SKA74265.1"/>
    </source>
</evidence>
<feature type="binding site" evidence="2">
    <location>
        <position position="67"/>
    </location>
    <ligand>
        <name>Fe cation</name>
        <dbReference type="ChEBI" id="CHEBI:24875"/>
    </ligand>
</feature>
<comment type="cofactor">
    <cofactor evidence="2">
        <name>Fe cation</name>
        <dbReference type="ChEBI" id="CHEBI:24875"/>
    </cofactor>
</comment>
<dbReference type="RefSeq" id="WP_078716200.1">
    <property type="nucleotide sequence ID" value="NZ_FUYC01000002.1"/>
</dbReference>
<protein>
    <submittedName>
        <fullName evidence="4">Ech hydrogenase subunit E</fullName>
    </submittedName>
</protein>
<feature type="binding site" evidence="2">
    <location>
        <position position="64"/>
    </location>
    <ligand>
        <name>Ni(2+)</name>
        <dbReference type="ChEBI" id="CHEBI:49786"/>
    </ligand>
</feature>
<dbReference type="STRING" id="1121449.SAMN02745704_00627"/>
<feature type="binding site" evidence="2">
    <location>
        <position position="357"/>
    </location>
    <ligand>
        <name>Fe cation</name>
        <dbReference type="ChEBI" id="CHEBI:24875"/>
    </ligand>
</feature>
<dbReference type="InterPro" id="IPR052197">
    <property type="entry name" value="ComplexI_49kDa-like"/>
</dbReference>
<dbReference type="Gene3D" id="1.10.645.10">
    <property type="entry name" value="Cytochrome-c3 Hydrogenase, chain B"/>
    <property type="match status" value="1"/>
</dbReference>
<dbReference type="PANTHER" id="PTHR43485">
    <property type="entry name" value="HYDROGENASE-4 COMPONENT G"/>
    <property type="match status" value="1"/>
</dbReference>
<dbReference type="GO" id="GO:0008901">
    <property type="term" value="F:ferredoxin hydrogenase activity"/>
    <property type="evidence" value="ECO:0007669"/>
    <property type="project" value="InterPro"/>
</dbReference>
<accession>A0A1T4WBE3</accession>
<keyword evidence="2" id="KW-0479">Metal-binding</keyword>
<dbReference type="InterPro" id="IPR001135">
    <property type="entry name" value="NADH_Q_OxRdtase_suD"/>
</dbReference>
<keyword evidence="5" id="KW-1185">Reference proteome</keyword>
<dbReference type="InterPro" id="IPR018194">
    <property type="entry name" value="Ni-dep_hyd_lsu_Ni_BS"/>
</dbReference>
<dbReference type="AlphaFoldDB" id="A0A1T4WBE3"/>
<evidence type="ECO:0000256" key="2">
    <source>
        <dbReference type="PIRSR" id="PIRSR601501-1"/>
    </source>
</evidence>
<keyword evidence="2" id="KW-0408">Iron</keyword>
<feature type="binding site" evidence="2">
    <location>
        <position position="45"/>
    </location>
    <ligand>
        <name>Mg(2+)</name>
        <dbReference type="ChEBI" id="CHEBI:18420"/>
    </ligand>
</feature>
<proteinExistence type="predicted"/>
<dbReference type="GO" id="GO:0048038">
    <property type="term" value="F:quinone binding"/>
    <property type="evidence" value="ECO:0007669"/>
    <property type="project" value="InterPro"/>
</dbReference>
<feature type="domain" description="NADH-quinone oxidoreductase subunit D" evidence="3">
    <location>
        <begin position="119"/>
        <end position="278"/>
    </location>
</feature>
<reference evidence="4 5" key="1">
    <citation type="submission" date="2017-02" db="EMBL/GenBank/DDBJ databases">
        <authorList>
            <person name="Peterson S.W."/>
        </authorList>
    </citation>
    <scope>NUCLEOTIDE SEQUENCE [LARGE SCALE GENOMIC DNA]</scope>
    <source>
        <strain evidence="4 5">DSM 16080</strain>
    </source>
</reference>
<keyword evidence="2" id="KW-0460">Magnesium</keyword>
<dbReference type="InterPro" id="IPR029014">
    <property type="entry name" value="NiFe-Hase_large"/>
</dbReference>
<dbReference type="Proteomes" id="UP000190027">
    <property type="component" value="Unassembled WGS sequence"/>
</dbReference>
<dbReference type="Pfam" id="PF00374">
    <property type="entry name" value="NiFeSe_Hases"/>
    <property type="match status" value="1"/>
</dbReference>
<feature type="binding site" evidence="2">
    <location>
        <position position="321"/>
    </location>
    <ligand>
        <name>Mg(2+)</name>
        <dbReference type="ChEBI" id="CHEBI:18420"/>
    </ligand>
</feature>
<keyword evidence="2" id="KW-0533">Nickel</keyword>
<evidence type="ECO:0000313" key="5">
    <source>
        <dbReference type="Proteomes" id="UP000190027"/>
    </source>
</evidence>
<dbReference type="GO" id="GO:0016151">
    <property type="term" value="F:nickel cation binding"/>
    <property type="evidence" value="ECO:0007669"/>
    <property type="project" value="InterPro"/>
</dbReference>
<feature type="binding site" evidence="2">
    <location>
        <position position="354"/>
    </location>
    <ligand>
        <name>Ni(2+)</name>
        <dbReference type="ChEBI" id="CHEBI:49786"/>
    </ligand>
</feature>
<dbReference type="Pfam" id="PF00346">
    <property type="entry name" value="Complex1_49kDa"/>
    <property type="match status" value="2"/>
</dbReference>
<dbReference type="PANTHER" id="PTHR43485:SF1">
    <property type="entry name" value="FORMATE HYDROGENLYASE SUBUNIT 5-RELATED"/>
    <property type="match status" value="1"/>
</dbReference>
<dbReference type="GO" id="GO:0016651">
    <property type="term" value="F:oxidoreductase activity, acting on NAD(P)H"/>
    <property type="evidence" value="ECO:0007669"/>
    <property type="project" value="InterPro"/>
</dbReference>
<name>A0A1T4WBE3_9BACT</name>
<dbReference type="GO" id="GO:0051287">
    <property type="term" value="F:NAD binding"/>
    <property type="evidence" value="ECO:0007669"/>
    <property type="project" value="InterPro"/>
</dbReference>
<dbReference type="OrthoDB" id="9801496at2"/>